<gene>
    <name evidence="2" type="ordered locus">Daci_1928</name>
</gene>
<proteinExistence type="predicted"/>
<evidence type="ECO:0000313" key="3">
    <source>
        <dbReference type="Proteomes" id="UP000000784"/>
    </source>
</evidence>
<reference evidence="3" key="2">
    <citation type="submission" date="2007-11" db="EMBL/GenBank/DDBJ databases">
        <title>Complete sequence of Delftia acidovorans DSM 14801 / SPH-1.</title>
        <authorList>
            <person name="Copeland A."/>
            <person name="Lucas S."/>
            <person name="Lapidus A."/>
            <person name="Barry K."/>
            <person name="Glavina del Rio T."/>
            <person name="Dalin E."/>
            <person name="Tice H."/>
            <person name="Pitluck S."/>
            <person name="Lowry S."/>
            <person name="Clum A."/>
            <person name="Schmutz J."/>
            <person name="Larimer F."/>
            <person name="Land M."/>
            <person name="Hauser L."/>
            <person name="Kyrpides N."/>
            <person name="Kim E."/>
            <person name="Schleheck D."/>
            <person name="Richardson P."/>
        </authorList>
    </citation>
    <scope>NUCLEOTIDE SEQUENCE [LARGE SCALE GENOMIC DNA]</scope>
    <source>
        <strain evidence="3">DSM 14801 / SPH-1</strain>
    </source>
</reference>
<dbReference type="EMBL" id="CP000884">
    <property type="protein sequence ID" value="ABX34568.1"/>
    <property type="molecule type" value="Genomic_DNA"/>
</dbReference>
<evidence type="ECO:0000256" key="1">
    <source>
        <dbReference type="SAM" id="MobiDB-lite"/>
    </source>
</evidence>
<dbReference type="KEGG" id="dac:Daci_1928"/>
<protein>
    <submittedName>
        <fullName evidence="2">Uncharacterized protein</fullName>
    </submittedName>
</protein>
<evidence type="ECO:0000313" key="2">
    <source>
        <dbReference type="EMBL" id="ABX34568.1"/>
    </source>
</evidence>
<dbReference type="STRING" id="398578.Daci_1928"/>
<dbReference type="Proteomes" id="UP000000784">
    <property type="component" value="Chromosome"/>
</dbReference>
<dbReference type="HOGENOM" id="CLU_1765029_0_0_4"/>
<feature type="region of interest" description="Disordered" evidence="1">
    <location>
        <begin position="54"/>
        <end position="102"/>
    </location>
</feature>
<keyword evidence="3" id="KW-1185">Reference proteome</keyword>
<dbReference type="AlphaFoldDB" id="A9BYM5"/>
<sequence>MANIDTDGFMVLARVQLEPLVAGASGQFKTWNEFHAAQIKALSDLQQAMAKTEAQEAQQAIEAQARQRQQAAAESLLKSAREDSERQAEAQRRMAEAQERMARDNAINNGLMLLQAAQPKPQPIAPLRPQVNCTSRNVMGTVQTNCW</sequence>
<organism evidence="2 3">
    <name type="scientific">Delftia acidovorans (strain DSM 14801 / SPH-1)</name>
    <dbReference type="NCBI Taxonomy" id="398578"/>
    <lineage>
        <taxon>Bacteria</taxon>
        <taxon>Pseudomonadati</taxon>
        <taxon>Pseudomonadota</taxon>
        <taxon>Betaproteobacteria</taxon>
        <taxon>Burkholderiales</taxon>
        <taxon>Comamonadaceae</taxon>
        <taxon>Delftia</taxon>
    </lineage>
</organism>
<feature type="compositionally biased region" description="Low complexity" evidence="1">
    <location>
        <begin position="54"/>
        <end position="74"/>
    </location>
</feature>
<feature type="compositionally biased region" description="Basic and acidic residues" evidence="1">
    <location>
        <begin position="79"/>
        <end position="102"/>
    </location>
</feature>
<accession>A9BYM5</accession>
<name>A9BYM5_DELAS</name>
<reference evidence="2 3" key="1">
    <citation type="journal article" date="2004" name="Appl. Environ. Microbiol.">
        <title>Mineralization of individual congeners of linear alkylbenzenesulfonate by defined pairs of heterotrophic bacteria.</title>
        <authorList>
            <person name="Schleheck D."/>
            <person name="Knepper T.P."/>
            <person name="Fischer K."/>
            <person name="Cook A.M."/>
        </authorList>
    </citation>
    <scope>NUCLEOTIDE SEQUENCE [LARGE SCALE GENOMIC DNA]</scope>
    <source>
        <strain evidence="3">DSM 14801 / SPH-1</strain>
    </source>
</reference>